<keyword evidence="5" id="KW-0677">Repeat</keyword>
<evidence type="ECO:0000256" key="9">
    <source>
        <dbReference type="ARBA" id="ARBA00045751"/>
    </source>
</evidence>
<dbReference type="Proteomes" id="UP001174136">
    <property type="component" value="Unassembled WGS sequence"/>
</dbReference>
<evidence type="ECO:0000256" key="8">
    <source>
        <dbReference type="ARBA" id="ARBA00041816"/>
    </source>
</evidence>
<comment type="function">
    <text evidence="9">Together with methyltransferase FTSJ1, methylates the 2'-O-ribose of nucleotides at position 34 of the tRNA anticodon loop of substrate tRNAs. Required for the correct positioning of the substrate tRNA for methylation. Required to suppress amino acid starvation-induced autophagy. Enhances the STK11/LKB1-induced cell growth suppression activity.</text>
</comment>
<proteinExistence type="inferred from homology"/>
<comment type="subcellular location">
    <subcellularLocation>
        <location evidence="1">Cytoplasm</location>
    </subcellularLocation>
</comment>
<comment type="subunit">
    <text evidence="10">Interacts with FTSJ1; the interaction is direct, and required for 2'-O-methylation of position 34 in substrate tRNAs. Interacts with IRS4. Interacts with STK11/LKB1.</text>
</comment>
<comment type="similarity">
    <text evidence="6">Belongs to the WD repeat WDR6 family.</text>
</comment>
<accession>A0AA47MKU7</accession>
<evidence type="ECO:0000256" key="5">
    <source>
        <dbReference type="ARBA" id="ARBA00022737"/>
    </source>
</evidence>
<evidence type="ECO:0000256" key="1">
    <source>
        <dbReference type="ARBA" id="ARBA00004496"/>
    </source>
</evidence>
<dbReference type="EMBL" id="JAOPHQ010003719">
    <property type="protein sequence ID" value="KAK0141949.1"/>
    <property type="molecule type" value="Genomic_DNA"/>
</dbReference>
<keyword evidence="3 11" id="KW-0853">WD repeat</keyword>
<dbReference type="PANTHER" id="PTHR14344:SF3">
    <property type="entry name" value="WD REPEAT-CONTAINING PROTEIN 6"/>
    <property type="match status" value="1"/>
</dbReference>
<evidence type="ECO:0000256" key="6">
    <source>
        <dbReference type="ARBA" id="ARBA00038255"/>
    </source>
</evidence>
<organism evidence="12 13">
    <name type="scientific">Merluccius polli</name>
    <name type="common">Benguela hake</name>
    <name type="synonym">Merluccius cadenati</name>
    <dbReference type="NCBI Taxonomy" id="89951"/>
    <lineage>
        <taxon>Eukaryota</taxon>
        <taxon>Metazoa</taxon>
        <taxon>Chordata</taxon>
        <taxon>Craniata</taxon>
        <taxon>Vertebrata</taxon>
        <taxon>Euteleostomi</taxon>
        <taxon>Actinopterygii</taxon>
        <taxon>Neopterygii</taxon>
        <taxon>Teleostei</taxon>
        <taxon>Neoteleostei</taxon>
        <taxon>Acanthomorphata</taxon>
        <taxon>Zeiogadaria</taxon>
        <taxon>Gadariae</taxon>
        <taxon>Gadiformes</taxon>
        <taxon>Gadoidei</taxon>
        <taxon>Merlucciidae</taxon>
        <taxon>Merluccius</taxon>
    </lineage>
</organism>
<evidence type="ECO:0000256" key="3">
    <source>
        <dbReference type="ARBA" id="ARBA00022574"/>
    </source>
</evidence>
<evidence type="ECO:0000256" key="11">
    <source>
        <dbReference type="PROSITE-ProRule" id="PRU00221"/>
    </source>
</evidence>
<dbReference type="SMART" id="SM00320">
    <property type="entry name" value="WD40"/>
    <property type="match status" value="3"/>
</dbReference>
<keyword evidence="13" id="KW-1185">Reference proteome</keyword>
<evidence type="ECO:0000256" key="7">
    <source>
        <dbReference type="ARBA" id="ARBA00040154"/>
    </source>
</evidence>
<sequence>MALYGHQARVFSVRLSPGKVYSAGEDGCCLVWDCSSRGGGKVVRTLKGHRAGGIRALAVSEERDEDRTRRRWVATGGADGGVRLWRVEDDDAEEAAEEEERRGKAATEALTDLEFSGRGTPKVVRVVEGGSANWARSQVVVCTDQGAVYQGCCVDGQWDLLWQGDPAYRSYCAMEILTVRVKTAPRKAHLCAVGNLSGGLHVFAISHPQCGLSLRGGDGKIHSLVWGKGHAPHAGYLLASGANGLVHRWHIEAAGG</sequence>
<protein>
    <recommendedName>
        <fullName evidence="7">tRNA (34-2'-O)-methyltransferase regulator WDR6</fullName>
    </recommendedName>
    <alternativeName>
        <fullName evidence="8">WD repeat-containing protein 6</fullName>
    </alternativeName>
</protein>
<comment type="caution">
    <text evidence="12">The sequence shown here is derived from an EMBL/GenBank/DDBJ whole genome shotgun (WGS) entry which is preliminary data.</text>
</comment>
<dbReference type="GO" id="GO:0030488">
    <property type="term" value="P:tRNA methylation"/>
    <property type="evidence" value="ECO:0007669"/>
    <property type="project" value="TreeGrafter"/>
</dbReference>
<dbReference type="InterPro" id="IPR036322">
    <property type="entry name" value="WD40_repeat_dom_sf"/>
</dbReference>
<evidence type="ECO:0000313" key="12">
    <source>
        <dbReference type="EMBL" id="KAK0141949.1"/>
    </source>
</evidence>
<reference evidence="12" key="1">
    <citation type="journal article" date="2023" name="Front. Mar. Sci.">
        <title>A new Merluccius polli reference genome to investigate the effects of global change in West African waters.</title>
        <authorList>
            <person name="Mateo J.L."/>
            <person name="Blanco-Fernandez C."/>
            <person name="Garcia-Vazquez E."/>
            <person name="Machado-Schiaffino G."/>
        </authorList>
    </citation>
    <scope>NUCLEOTIDE SEQUENCE</scope>
    <source>
        <strain evidence="12">C29</strain>
        <tissue evidence="12">Fin</tissue>
    </source>
</reference>
<dbReference type="InterPro" id="IPR015943">
    <property type="entry name" value="WD40/YVTN_repeat-like_dom_sf"/>
</dbReference>
<evidence type="ECO:0000256" key="10">
    <source>
        <dbReference type="ARBA" id="ARBA00047056"/>
    </source>
</evidence>
<dbReference type="InterPro" id="IPR051973">
    <property type="entry name" value="tRNA_Anticodon_Mtase-Reg"/>
</dbReference>
<dbReference type="Pfam" id="PF00400">
    <property type="entry name" value="WD40"/>
    <property type="match status" value="2"/>
</dbReference>
<dbReference type="InterPro" id="IPR001680">
    <property type="entry name" value="WD40_rpt"/>
</dbReference>
<dbReference type="SUPFAM" id="SSF50978">
    <property type="entry name" value="WD40 repeat-like"/>
    <property type="match status" value="1"/>
</dbReference>
<dbReference type="AlphaFoldDB" id="A0AA47MKU7"/>
<keyword evidence="2" id="KW-0963">Cytoplasm</keyword>
<gene>
    <name evidence="12" type="primary">WDR6_0</name>
    <name evidence="12" type="ORF">N1851_020363</name>
</gene>
<feature type="repeat" description="WD" evidence="11">
    <location>
        <begin position="3"/>
        <end position="33"/>
    </location>
</feature>
<keyword evidence="4" id="KW-0819">tRNA processing</keyword>
<dbReference type="PANTHER" id="PTHR14344">
    <property type="entry name" value="WD REPEAT PROTEIN"/>
    <property type="match status" value="1"/>
</dbReference>
<dbReference type="Gene3D" id="2.130.10.10">
    <property type="entry name" value="YVTN repeat-like/Quinoprotein amine dehydrogenase"/>
    <property type="match status" value="2"/>
</dbReference>
<evidence type="ECO:0000256" key="2">
    <source>
        <dbReference type="ARBA" id="ARBA00022490"/>
    </source>
</evidence>
<name>A0AA47MKU7_MERPO</name>
<dbReference type="PROSITE" id="PS50082">
    <property type="entry name" value="WD_REPEATS_2"/>
    <property type="match status" value="1"/>
</dbReference>
<dbReference type="GO" id="GO:0005737">
    <property type="term" value="C:cytoplasm"/>
    <property type="evidence" value="ECO:0007669"/>
    <property type="project" value="UniProtKB-SubCell"/>
</dbReference>
<evidence type="ECO:0000313" key="13">
    <source>
        <dbReference type="Proteomes" id="UP001174136"/>
    </source>
</evidence>
<evidence type="ECO:0000256" key="4">
    <source>
        <dbReference type="ARBA" id="ARBA00022694"/>
    </source>
</evidence>